<accession>A0ABV6M2C3</accession>
<evidence type="ECO:0000313" key="4">
    <source>
        <dbReference type="Proteomes" id="UP001589867"/>
    </source>
</evidence>
<feature type="compositionally biased region" description="Low complexity" evidence="1">
    <location>
        <begin position="192"/>
        <end position="202"/>
    </location>
</feature>
<dbReference type="InterPro" id="IPR027417">
    <property type="entry name" value="P-loop_NTPase"/>
</dbReference>
<feature type="region of interest" description="Disordered" evidence="1">
    <location>
        <begin position="1"/>
        <end position="256"/>
    </location>
</feature>
<feature type="domain" description="AAA" evidence="2">
    <location>
        <begin position="287"/>
        <end position="442"/>
    </location>
</feature>
<feature type="compositionally biased region" description="Basic and acidic residues" evidence="1">
    <location>
        <begin position="70"/>
        <end position="83"/>
    </location>
</feature>
<dbReference type="PANTHER" id="PTHR43384">
    <property type="entry name" value="SEPTUM SITE-DETERMINING PROTEIN MIND HOMOLOG, CHLOROPLASTIC-RELATED"/>
    <property type="match status" value="1"/>
</dbReference>
<proteinExistence type="predicted"/>
<dbReference type="InterPro" id="IPR050625">
    <property type="entry name" value="ParA/MinD_ATPase"/>
</dbReference>
<dbReference type="Pfam" id="PF13614">
    <property type="entry name" value="AAA_31"/>
    <property type="match status" value="1"/>
</dbReference>
<dbReference type="EMBL" id="JBHLUH010000021">
    <property type="protein sequence ID" value="MFC0528850.1"/>
    <property type="molecule type" value="Genomic_DNA"/>
</dbReference>
<name>A0ABV6M2C3_9ACTN</name>
<organism evidence="3 4">
    <name type="scientific">Phytohabitans kaempferiae</name>
    <dbReference type="NCBI Taxonomy" id="1620943"/>
    <lineage>
        <taxon>Bacteria</taxon>
        <taxon>Bacillati</taxon>
        <taxon>Actinomycetota</taxon>
        <taxon>Actinomycetes</taxon>
        <taxon>Micromonosporales</taxon>
        <taxon>Micromonosporaceae</taxon>
    </lineage>
</organism>
<dbReference type="Gene3D" id="3.40.50.300">
    <property type="entry name" value="P-loop containing nucleotide triphosphate hydrolases"/>
    <property type="match status" value="1"/>
</dbReference>
<evidence type="ECO:0000259" key="2">
    <source>
        <dbReference type="Pfam" id="PF13614"/>
    </source>
</evidence>
<keyword evidence="4" id="KW-1185">Reference proteome</keyword>
<dbReference type="RefSeq" id="WP_377250968.1">
    <property type="nucleotide sequence ID" value="NZ_JBHLUH010000021.1"/>
</dbReference>
<dbReference type="PANTHER" id="PTHR43384:SF14">
    <property type="entry name" value="ESX-1 SECRETION-ASSOCIATED PROTEIN ESPI"/>
    <property type="match status" value="1"/>
</dbReference>
<feature type="compositionally biased region" description="Pro residues" evidence="1">
    <location>
        <begin position="239"/>
        <end position="251"/>
    </location>
</feature>
<comment type="caution">
    <text evidence="3">The sequence shown here is derived from an EMBL/GenBank/DDBJ whole genome shotgun (WGS) entry which is preliminary data.</text>
</comment>
<reference evidence="3 4" key="1">
    <citation type="submission" date="2024-09" db="EMBL/GenBank/DDBJ databases">
        <authorList>
            <person name="Sun Q."/>
            <person name="Mori K."/>
        </authorList>
    </citation>
    <scope>NUCLEOTIDE SEQUENCE [LARGE SCALE GENOMIC DNA]</scope>
    <source>
        <strain evidence="3 4">TBRC 3947</strain>
    </source>
</reference>
<protein>
    <submittedName>
        <fullName evidence="3">MinD/ParA family protein</fullName>
    </submittedName>
</protein>
<dbReference type="SUPFAM" id="SSF52540">
    <property type="entry name" value="P-loop containing nucleoside triphosphate hydrolases"/>
    <property type="match status" value="1"/>
</dbReference>
<gene>
    <name evidence="3" type="ORF">ACFFIA_14395</name>
</gene>
<feature type="compositionally biased region" description="Low complexity" evidence="1">
    <location>
        <begin position="98"/>
        <end position="126"/>
    </location>
</feature>
<evidence type="ECO:0000256" key="1">
    <source>
        <dbReference type="SAM" id="MobiDB-lite"/>
    </source>
</evidence>
<dbReference type="InterPro" id="IPR025669">
    <property type="entry name" value="AAA_dom"/>
</dbReference>
<feature type="compositionally biased region" description="Basic and acidic residues" evidence="1">
    <location>
        <begin position="157"/>
        <end position="173"/>
    </location>
</feature>
<dbReference type="Proteomes" id="UP001589867">
    <property type="component" value="Unassembled WGS sequence"/>
</dbReference>
<sequence length="538" mass="58416">MEGTETGWGRPAEPAPRWRALLDRARGGRTGEQPEVGLDPRGRRAPSPLDGRDDGPAFDLPPPRPLDGGFDDRWDDVREERGGYDGGRGYDGPPPRPRGANGAANGANGRSRASGGYAPPGAYGSPVDYSTDDGYPSTDDGYPPDARYGDQGYGDSRYPDQRYGDGRRGEPRYPDSGYPTQDTRMTGDPRMAARPGPAVVRDPVPPREPAPREPATRGEAAARGGYSRWAELEEGGWQPPAPPRPAAPPPQQQDNGYAPQVEFRQTRPDAEVERAVSVLRRDLGMPKVLAFANPKGGVHKTTATVLAAATVGSVRGRGVLAWDDNELRGTLGLRAGSARHARTIRHLIADLADVEAHHGLELKEELDDYLRHASDGSYDVLAGEESPRFAQRLDQYTVRRVLELLRRTHDVICVDTGNNVESANWQTVLQAADQLVITTVPREDAAFTADWMLDLLDEVGMGELAANAVTLLSCPTPGHSPLLDDLARHFATRTRAVAVVPYDPALETGSSIEYNQLQPETRAAWLKAASVMLEPFVR</sequence>
<evidence type="ECO:0000313" key="3">
    <source>
        <dbReference type="EMBL" id="MFC0528850.1"/>
    </source>
</evidence>